<evidence type="ECO:0000256" key="1">
    <source>
        <dbReference type="SAM" id="Phobius"/>
    </source>
</evidence>
<keyword evidence="1" id="KW-1133">Transmembrane helix</keyword>
<dbReference type="Proteomes" id="UP000290572">
    <property type="component" value="Unassembled WGS sequence"/>
</dbReference>
<name>A0A498M8W3_LABRO</name>
<feature type="transmembrane region" description="Helical" evidence="1">
    <location>
        <begin position="86"/>
        <end position="107"/>
    </location>
</feature>
<dbReference type="InterPro" id="IPR013783">
    <property type="entry name" value="Ig-like_fold"/>
</dbReference>
<comment type="caution">
    <text evidence="2">The sequence shown here is derived from an EMBL/GenBank/DDBJ whole genome shotgun (WGS) entry which is preliminary data.</text>
</comment>
<dbReference type="EMBL" id="QBIY01012828">
    <property type="protein sequence ID" value="RXN15796.1"/>
    <property type="molecule type" value="Genomic_DNA"/>
</dbReference>
<keyword evidence="1" id="KW-0812">Transmembrane</keyword>
<reference evidence="2 3" key="1">
    <citation type="submission" date="2018-03" db="EMBL/GenBank/DDBJ databases">
        <title>Draft genome sequence of Rohu Carp (Labeo rohita).</title>
        <authorList>
            <person name="Das P."/>
            <person name="Kushwaha B."/>
            <person name="Joshi C.G."/>
            <person name="Kumar D."/>
            <person name="Nagpure N.S."/>
            <person name="Sahoo L."/>
            <person name="Das S.P."/>
            <person name="Bit A."/>
            <person name="Patnaik S."/>
            <person name="Meher P.K."/>
            <person name="Jayasankar P."/>
            <person name="Koringa P.G."/>
            <person name="Patel N.V."/>
            <person name="Hinsu A.T."/>
            <person name="Kumar R."/>
            <person name="Pandey M."/>
            <person name="Agarwal S."/>
            <person name="Srivastava S."/>
            <person name="Singh M."/>
            <person name="Iquebal M.A."/>
            <person name="Jaiswal S."/>
            <person name="Angadi U.B."/>
            <person name="Kumar N."/>
            <person name="Raza M."/>
            <person name="Shah T.M."/>
            <person name="Rai A."/>
            <person name="Jena J.K."/>
        </authorList>
    </citation>
    <scope>NUCLEOTIDE SEQUENCE [LARGE SCALE GENOMIC DNA]</scope>
    <source>
        <strain evidence="2">DASCIFA01</strain>
        <tissue evidence="2">Testis</tissue>
    </source>
</reference>
<gene>
    <name evidence="2" type="ORF">ROHU_027862</name>
</gene>
<evidence type="ECO:0000313" key="3">
    <source>
        <dbReference type="Proteomes" id="UP000290572"/>
    </source>
</evidence>
<protein>
    <submittedName>
        <fullName evidence="2">Uncharacterized protein</fullName>
    </submittedName>
</protein>
<sequence length="120" mass="13243">MVKSYSKRKLTNIGTGHGLKQVNGLNGPDDARWGNIRLKNQNRDLVISNIQSDQSGVYKVEINTISMVFHRKFKIAVGDSGLSPGVIAGICVAVVVLVILIAFCCWINKKRGYNLARSRE</sequence>
<evidence type="ECO:0000313" key="2">
    <source>
        <dbReference type="EMBL" id="RXN15796.1"/>
    </source>
</evidence>
<organism evidence="2 3">
    <name type="scientific">Labeo rohita</name>
    <name type="common">Indian major carp</name>
    <name type="synonym">Cyprinus rohita</name>
    <dbReference type="NCBI Taxonomy" id="84645"/>
    <lineage>
        <taxon>Eukaryota</taxon>
        <taxon>Metazoa</taxon>
        <taxon>Chordata</taxon>
        <taxon>Craniata</taxon>
        <taxon>Vertebrata</taxon>
        <taxon>Euteleostomi</taxon>
        <taxon>Actinopterygii</taxon>
        <taxon>Neopterygii</taxon>
        <taxon>Teleostei</taxon>
        <taxon>Ostariophysi</taxon>
        <taxon>Cypriniformes</taxon>
        <taxon>Cyprinidae</taxon>
        <taxon>Labeoninae</taxon>
        <taxon>Labeonini</taxon>
        <taxon>Labeo</taxon>
    </lineage>
</organism>
<keyword evidence="3" id="KW-1185">Reference proteome</keyword>
<keyword evidence="1" id="KW-0472">Membrane</keyword>
<accession>A0A498M8W3</accession>
<dbReference type="AlphaFoldDB" id="A0A498M8W3"/>
<dbReference type="Gene3D" id="2.60.40.10">
    <property type="entry name" value="Immunoglobulins"/>
    <property type="match status" value="1"/>
</dbReference>
<proteinExistence type="predicted"/>